<proteinExistence type="inferred from homology"/>
<keyword evidence="3" id="KW-0032">Aminotransferase</keyword>
<dbReference type="GO" id="GO:0030170">
    <property type="term" value="F:pyridoxal phosphate binding"/>
    <property type="evidence" value="ECO:0007669"/>
    <property type="project" value="TreeGrafter"/>
</dbReference>
<protein>
    <submittedName>
        <fullName evidence="3">Pyridoxal phosphate-dependent aminotransferase</fullName>
    </submittedName>
</protein>
<dbReference type="GO" id="GO:0008483">
    <property type="term" value="F:transaminase activity"/>
    <property type="evidence" value="ECO:0007669"/>
    <property type="project" value="UniProtKB-KW"/>
</dbReference>
<dbReference type="Proteomes" id="UP000727490">
    <property type="component" value="Unassembled WGS sequence"/>
</dbReference>
<dbReference type="Pfam" id="PF01041">
    <property type="entry name" value="DegT_DnrJ_EryC1"/>
    <property type="match status" value="1"/>
</dbReference>
<accession>A0A951IR18</accession>
<dbReference type="EMBL" id="RPHB01000001">
    <property type="protein sequence ID" value="MBW3466425.1"/>
    <property type="molecule type" value="Genomic_DNA"/>
</dbReference>
<comment type="similarity">
    <text evidence="1 2">Belongs to the DegT/DnrJ/EryC1 family.</text>
</comment>
<gene>
    <name evidence="3" type="ORF">EGN73_01175</name>
</gene>
<keyword evidence="2" id="KW-0663">Pyridoxal phosphate</keyword>
<evidence type="ECO:0000313" key="3">
    <source>
        <dbReference type="EMBL" id="MBW3466425.1"/>
    </source>
</evidence>
<keyword evidence="4" id="KW-1185">Reference proteome</keyword>
<dbReference type="PIRSF" id="PIRSF000390">
    <property type="entry name" value="PLP_StrS"/>
    <property type="match status" value="1"/>
</dbReference>
<sequence length="382" mass="42674">MKAPILLSAPVFDGREHEYIQKALNTGFIATNGSFIPKFERKLASRLKTHQVSVVNSGTSALHLSLILAGVSKGDEVICQSFTFCASANPILYLGAVPIFVDSEAETWNICPEILEDTILSRLSKGKKPKAVVVVDLFGMPSKYEDILKIANRYGITVIEDAAEAVGSTYHGRPCGVFGNIGVFSFNGNKIITTGGGGAIVSSDTEVLAKAKFLSMQAREDFHYYEHNEVGYNYRMNNMAAGIGLAQIDKLDQKISKRRSIFQRYQEMLGNCNGISFLEEPDGVFCNRWLTNILIDEEVTGFSNDDIRKRLLEMKIESRFLWKPLHMQPVFLDFPYYGGNVCSSLFYKGLCLPSSENLSLDEQEMIVKVILKQYKVKRSIRI</sequence>
<dbReference type="PANTHER" id="PTHR30244">
    <property type="entry name" value="TRANSAMINASE"/>
    <property type="match status" value="1"/>
</dbReference>
<comment type="caution">
    <text evidence="3">The sequence shown here is derived from an EMBL/GenBank/DDBJ whole genome shotgun (WGS) entry which is preliminary data.</text>
</comment>
<evidence type="ECO:0000256" key="1">
    <source>
        <dbReference type="ARBA" id="ARBA00037999"/>
    </source>
</evidence>
<dbReference type="GO" id="GO:0000271">
    <property type="term" value="P:polysaccharide biosynthetic process"/>
    <property type="evidence" value="ECO:0007669"/>
    <property type="project" value="TreeGrafter"/>
</dbReference>
<dbReference type="PANTHER" id="PTHR30244:SF34">
    <property type="entry name" value="DTDP-4-AMINO-4,6-DIDEOXYGALACTOSE TRANSAMINASE"/>
    <property type="match status" value="1"/>
</dbReference>
<keyword evidence="3" id="KW-0808">Transferase</keyword>
<dbReference type="AlphaFoldDB" id="A0A951IR18"/>
<dbReference type="RefSeq" id="WP_219286290.1">
    <property type="nucleotide sequence ID" value="NZ_RPHB01000001.1"/>
</dbReference>
<organism evidence="3 4">
    <name type="scientific">Arthrospiribacter ruber</name>
    <dbReference type="NCBI Taxonomy" id="2487934"/>
    <lineage>
        <taxon>Bacteria</taxon>
        <taxon>Pseudomonadati</taxon>
        <taxon>Bacteroidota</taxon>
        <taxon>Cytophagia</taxon>
        <taxon>Cytophagales</taxon>
        <taxon>Cyclobacteriaceae</taxon>
        <taxon>Arthrospiribacter</taxon>
    </lineage>
</organism>
<dbReference type="CDD" id="cd00616">
    <property type="entry name" value="AHBA_syn"/>
    <property type="match status" value="1"/>
</dbReference>
<name>A0A951IR18_9BACT</name>
<reference evidence="3 4" key="1">
    <citation type="journal article" date="2020" name="Syst. Appl. Microbiol.">
        <title>Arthrospiribacter ruber gen. nov., sp. nov., a novel bacterium isolated from Arthrospira cultures.</title>
        <authorList>
            <person name="Waleron M."/>
            <person name="Misztak A."/>
            <person name="Waleron M.M."/>
            <person name="Furmaniak M."/>
            <person name="Mrozik A."/>
            <person name="Waleron K."/>
        </authorList>
    </citation>
    <scope>NUCLEOTIDE SEQUENCE [LARGE SCALE GENOMIC DNA]</scope>
    <source>
        <strain evidence="3 4">DPMB0001</strain>
    </source>
</reference>
<evidence type="ECO:0000256" key="2">
    <source>
        <dbReference type="RuleBase" id="RU004508"/>
    </source>
</evidence>
<evidence type="ECO:0000313" key="4">
    <source>
        <dbReference type="Proteomes" id="UP000727490"/>
    </source>
</evidence>
<dbReference type="InterPro" id="IPR000653">
    <property type="entry name" value="DegT/StrS_aminotransferase"/>
</dbReference>